<reference evidence="12" key="3">
    <citation type="submission" date="2025-09" db="UniProtKB">
        <authorList>
            <consortium name="Ensembl"/>
        </authorList>
    </citation>
    <scope>IDENTIFICATION</scope>
</reference>
<evidence type="ECO:0000256" key="4">
    <source>
        <dbReference type="ARBA" id="ARBA00022846"/>
    </source>
</evidence>
<evidence type="ECO:0000313" key="12">
    <source>
        <dbReference type="Ensembl" id="ENSLACP00000012953.1"/>
    </source>
</evidence>
<dbReference type="EMBL" id="AFYH01101606">
    <property type="status" value="NOT_ANNOTATED_CDS"/>
    <property type="molecule type" value="Genomic_DNA"/>
</dbReference>
<dbReference type="PANTHER" id="PTHR22069">
    <property type="entry name" value="MITOCHONDRIAL RIBOSOMAL PROTEIN S18"/>
    <property type="match status" value="1"/>
</dbReference>
<evidence type="ECO:0000256" key="5">
    <source>
        <dbReference type="ARBA" id="ARBA00023069"/>
    </source>
</evidence>
<evidence type="ECO:0000256" key="6">
    <source>
        <dbReference type="ARBA" id="ARBA00023212"/>
    </source>
</evidence>
<protein>
    <recommendedName>
        <fullName evidence="10">Radial spoke head protein 9 homolog</fullName>
    </recommendedName>
</protein>
<feature type="region of interest" description="Disordered" evidence="11">
    <location>
        <begin position="106"/>
        <end position="130"/>
    </location>
</feature>
<dbReference type="GO" id="GO:0060294">
    <property type="term" value="P:cilium movement involved in cell motility"/>
    <property type="evidence" value="ECO:0007669"/>
    <property type="project" value="InterPro"/>
</dbReference>
<dbReference type="EMBL" id="AFYH01101609">
    <property type="status" value="NOT_ANNOTATED_CDS"/>
    <property type="molecule type" value="Genomic_DNA"/>
</dbReference>
<dbReference type="FunCoup" id="H3ATI2">
    <property type="interactions" value="63"/>
</dbReference>
<keyword evidence="7" id="KW-0966">Cell projection</keyword>
<proteinExistence type="inferred from homology"/>
<evidence type="ECO:0000256" key="10">
    <source>
        <dbReference type="ARBA" id="ARBA00041080"/>
    </source>
</evidence>
<dbReference type="GeneID" id="102363055"/>
<evidence type="ECO:0000256" key="8">
    <source>
        <dbReference type="ARBA" id="ARBA00037822"/>
    </source>
</evidence>
<evidence type="ECO:0000313" key="13">
    <source>
        <dbReference type="Proteomes" id="UP000008672"/>
    </source>
</evidence>
<dbReference type="EMBL" id="AFYH01101605">
    <property type="status" value="NOT_ANNOTATED_CDS"/>
    <property type="molecule type" value="Genomic_DNA"/>
</dbReference>
<dbReference type="CTD" id="221421"/>
<dbReference type="EMBL" id="AFYH01101611">
    <property type="status" value="NOT_ANNOTATED_CDS"/>
    <property type="molecule type" value="Genomic_DNA"/>
</dbReference>
<dbReference type="eggNOG" id="ENOG502QR99">
    <property type="taxonomic scope" value="Eukaryota"/>
</dbReference>
<dbReference type="InParanoid" id="H3ATI2"/>
<keyword evidence="13" id="KW-1185">Reference proteome</keyword>
<dbReference type="EMBL" id="AFYH01101610">
    <property type="status" value="NOT_ANNOTATED_CDS"/>
    <property type="molecule type" value="Genomic_DNA"/>
</dbReference>
<keyword evidence="4" id="KW-0282">Flagellum</keyword>
<reference evidence="13" key="1">
    <citation type="submission" date="2011-08" db="EMBL/GenBank/DDBJ databases">
        <title>The draft genome of Latimeria chalumnae.</title>
        <authorList>
            <person name="Di Palma F."/>
            <person name="Alfoldi J."/>
            <person name="Johnson J."/>
            <person name="Berlin A."/>
            <person name="Gnerre S."/>
            <person name="Jaffe D."/>
            <person name="MacCallum I."/>
            <person name="Young S."/>
            <person name="Walker B.J."/>
            <person name="Lander E."/>
            <person name="Lindblad-Toh K."/>
        </authorList>
    </citation>
    <scope>NUCLEOTIDE SEQUENCE [LARGE SCALE GENOMIC DNA]</scope>
    <source>
        <strain evidence="13">Wild caught</strain>
    </source>
</reference>
<dbReference type="InterPro" id="IPR006802">
    <property type="entry name" value="Radial_spoke"/>
</dbReference>
<dbReference type="InterPro" id="IPR055316">
    <property type="entry name" value="RSP9"/>
</dbReference>
<reference evidence="12" key="2">
    <citation type="submission" date="2025-08" db="UniProtKB">
        <authorList>
            <consortium name="Ensembl"/>
        </authorList>
    </citation>
    <scope>IDENTIFICATION</scope>
</reference>
<dbReference type="RefSeq" id="XP_005999412.1">
    <property type="nucleotide sequence ID" value="XM_005999350.3"/>
</dbReference>
<evidence type="ECO:0000256" key="1">
    <source>
        <dbReference type="ARBA" id="ARBA00004611"/>
    </source>
</evidence>
<comment type="similarity">
    <text evidence="9">Belongs to the flagellar radial spoke RSP9 family.</text>
</comment>
<keyword evidence="2" id="KW-0963">Cytoplasm</keyword>
<dbReference type="PANTHER" id="PTHR22069:SF0">
    <property type="entry name" value="RADIAL SPOKE HEAD PROTEIN 9 HOMOLOG"/>
    <property type="match status" value="1"/>
</dbReference>
<dbReference type="Proteomes" id="UP000008672">
    <property type="component" value="Unassembled WGS sequence"/>
</dbReference>
<dbReference type="HOGENOM" id="CLU_068343_1_0_1"/>
<evidence type="ECO:0000256" key="3">
    <source>
        <dbReference type="ARBA" id="ARBA00022794"/>
    </source>
</evidence>
<evidence type="ECO:0000256" key="9">
    <source>
        <dbReference type="ARBA" id="ARBA00038319"/>
    </source>
</evidence>
<dbReference type="GeneTree" id="ENSGT00390000018686"/>
<dbReference type="EMBL" id="AFYH01101608">
    <property type="status" value="NOT_ANNOTATED_CDS"/>
    <property type="molecule type" value="Genomic_DNA"/>
</dbReference>
<sequence>MDADSLHVSLDHVAGNGLLLSTEQKAALQTSLLIMEKNYKFRRVFFWGKILGREADYFIAQGIVGQDEMGEKQTLYSMNCMEWHLLSPATDAMIAQTSLVKGRFTGDPSFESEYSENKKPAEGEEPTEEENIIRVKEEDRLTVAIAMIDKEVAIVPRGAYIKIPQGEIHRNRHFEGLGVDEAGKLGSYFHFAEPVRLKMQTLLQKADLDPSIDFLDSLESDIPKGSWSLQYERGSSLVVLRSLLWLGLTFYHIPMTPQHGYIYMGTGEKNIDLPFML</sequence>
<evidence type="ECO:0000256" key="11">
    <source>
        <dbReference type="SAM" id="MobiDB-lite"/>
    </source>
</evidence>
<dbReference type="Pfam" id="PF04712">
    <property type="entry name" value="Radial_spoke"/>
    <property type="match status" value="1"/>
</dbReference>
<dbReference type="EMBL" id="AFYH01101612">
    <property type="status" value="NOT_ANNOTATED_CDS"/>
    <property type="molecule type" value="Genomic_DNA"/>
</dbReference>
<dbReference type="EMBL" id="AFYH01101607">
    <property type="status" value="NOT_ANNOTATED_CDS"/>
    <property type="molecule type" value="Genomic_DNA"/>
</dbReference>
<dbReference type="AlphaFoldDB" id="H3ATI2"/>
<organism evidence="12 13">
    <name type="scientific">Latimeria chalumnae</name>
    <name type="common">Coelacanth</name>
    <dbReference type="NCBI Taxonomy" id="7897"/>
    <lineage>
        <taxon>Eukaryota</taxon>
        <taxon>Metazoa</taxon>
        <taxon>Chordata</taxon>
        <taxon>Craniata</taxon>
        <taxon>Vertebrata</taxon>
        <taxon>Euteleostomi</taxon>
        <taxon>Coelacanthiformes</taxon>
        <taxon>Coelacanthidae</taxon>
        <taxon>Latimeria</taxon>
    </lineage>
</organism>
<accession>H3ATI2</accession>
<evidence type="ECO:0000256" key="7">
    <source>
        <dbReference type="ARBA" id="ARBA00023273"/>
    </source>
</evidence>
<dbReference type="OrthoDB" id="10258956at2759"/>
<dbReference type="KEGG" id="lcm:102363055"/>
<dbReference type="EMBL" id="AFYH01101613">
    <property type="status" value="NOT_ANNOTATED_CDS"/>
    <property type="molecule type" value="Genomic_DNA"/>
</dbReference>
<dbReference type="GO" id="GO:0035082">
    <property type="term" value="P:axoneme assembly"/>
    <property type="evidence" value="ECO:0007669"/>
    <property type="project" value="Ensembl"/>
</dbReference>
<comment type="subcellular location">
    <subcellularLocation>
        <location evidence="8">Cell projection</location>
        <location evidence="8">Kinocilium</location>
    </subcellularLocation>
    <subcellularLocation>
        <location evidence="1">Cytoplasm</location>
        <location evidence="1">Cytoskeleton</location>
        <location evidence="1">Flagellum axoneme</location>
    </subcellularLocation>
</comment>
<name>H3ATI2_LATCH</name>
<keyword evidence="6" id="KW-0206">Cytoskeleton</keyword>
<keyword evidence="3" id="KW-0970">Cilium biogenesis/degradation</keyword>
<dbReference type="OMA" id="TFYHVPN"/>
<evidence type="ECO:0000256" key="2">
    <source>
        <dbReference type="ARBA" id="ARBA00022490"/>
    </source>
</evidence>
<dbReference type="GO" id="GO:0044458">
    <property type="term" value="P:motile cilium assembly"/>
    <property type="evidence" value="ECO:0007669"/>
    <property type="project" value="TreeGrafter"/>
</dbReference>
<dbReference type="GO" id="GO:0001534">
    <property type="term" value="C:radial spoke"/>
    <property type="evidence" value="ECO:0007669"/>
    <property type="project" value="InterPro"/>
</dbReference>
<dbReference type="EMBL" id="AFYH01101604">
    <property type="status" value="NOT_ANNOTATED_CDS"/>
    <property type="molecule type" value="Genomic_DNA"/>
</dbReference>
<dbReference type="Ensembl" id="ENSLACT00000013048.1">
    <property type="protein sequence ID" value="ENSLACP00000012953.1"/>
    <property type="gene ID" value="ENSLACG00000011407.1"/>
</dbReference>
<gene>
    <name evidence="12" type="primary">RSPH9</name>
</gene>
<keyword evidence="5" id="KW-0969">Cilium</keyword>
<dbReference type="GO" id="GO:0060091">
    <property type="term" value="C:kinocilium"/>
    <property type="evidence" value="ECO:0007669"/>
    <property type="project" value="UniProtKB-SubCell"/>
</dbReference>
<dbReference type="STRING" id="7897.ENSLACP00000012953"/>